<feature type="compositionally biased region" description="Polar residues" evidence="1">
    <location>
        <begin position="99"/>
        <end position="117"/>
    </location>
</feature>
<evidence type="ECO:0000313" key="2">
    <source>
        <dbReference type="EMBL" id="KAK2569316.1"/>
    </source>
</evidence>
<protein>
    <submittedName>
        <fullName evidence="2">Uncharacterized protein</fullName>
    </submittedName>
</protein>
<keyword evidence="3" id="KW-1185">Reference proteome</keyword>
<reference evidence="2" key="1">
    <citation type="journal article" date="2023" name="G3 (Bethesda)">
        <title>Whole genome assembly and annotation of the endangered Caribbean coral Acropora cervicornis.</title>
        <authorList>
            <person name="Selwyn J.D."/>
            <person name="Vollmer S.V."/>
        </authorList>
    </citation>
    <scope>NUCLEOTIDE SEQUENCE</scope>
    <source>
        <strain evidence="2">K2</strain>
    </source>
</reference>
<comment type="caution">
    <text evidence="2">The sequence shown here is derived from an EMBL/GenBank/DDBJ whole genome shotgun (WGS) entry which is preliminary data.</text>
</comment>
<organism evidence="2 3">
    <name type="scientific">Acropora cervicornis</name>
    <name type="common">Staghorn coral</name>
    <dbReference type="NCBI Taxonomy" id="6130"/>
    <lineage>
        <taxon>Eukaryota</taxon>
        <taxon>Metazoa</taxon>
        <taxon>Cnidaria</taxon>
        <taxon>Anthozoa</taxon>
        <taxon>Hexacorallia</taxon>
        <taxon>Scleractinia</taxon>
        <taxon>Astrocoeniina</taxon>
        <taxon>Acroporidae</taxon>
        <taxon>Acropora</taxon>
    </lineage>
</organism>
<evidence type="ECO:0000313" key="3">
    <source>
        <dbReference type="Proteomes" id="UP001249851"/>
    </source>
</evidence>
<proteinExistence type="predicted"/>
<reference evidence="2" key="2">
    <citation type="journal article" date="2023" name="Science">
        <title>Genomic signatures of disease resistance in endangered staghorn corals.</title>
        <authorList>
            <person name="Vollmer S.V."/>
            <person name="Selwyn J.D."/>
            <person name="Despard B.A."/>
            <person name="Roesel C.L."/>
        </authorList>
    </citation>
    <scope>NUCLEOTIDE SEQUENCE</scope>
    <source>
        <strain evidence="2">K2</strain>
    </source>
</reference>
<name>A0AAD9QYA6_ACRCE</name>
<dbReference type="Proteomes" id="UP001249851">
    <property type="component" value="Unassembled WGS sequence"/>
</dbReference>
<dbReference type="AlphaFoldDB" id="A0AAD9QYA6"/>
<accession>A0AAD9QYA6</accession>
<gene>
    <name evidence="2" type="ORF">P5673_006232</name>
</gene>
<evidence type="ECO:0000256" key="1">
    <source>
        <dbReference type="SAM" id="MobiDB-lite"/>
    </source>
</evidence>
<feature type="region of interest" description="Disordered" evidence="1">
    <location>
        <begin position="99"/>
        <end position="119"/>
    </location>
</feature>
<sequence>MECQKEIEPQEEHLNNQTLVAVQHGDSNVAISEADVTDLSSVPAQAFQDRQTTCTPLNTPSHLYAATPLNTAVPSSSQNPASQRIPVLFGFIAPLDPNTMSSPQVSESPVRNPTEQNGHAHRANEGVAINAPSTPPQSTTTSLASMSAQELQQVVISRMLASENAEAAFLPPNLAGFATNSPPRAQVLLPHMHSLIASTGGNSVGEVTVWPFSANGGGFQQ</sequence>
<dbReference type="EMBL" id="JARQWQ010000010">
    <property type="protein sequence ID" value="KAK2569316.1"/>
    <property type="molecule type" value="Genomic_DNA"/>
</dbReference>